<name>F9NUA5_9ACTN</name>
<dbReference type="EMBL" id="AFUN01000007">
    <property type="protein sequence ID" value="EGR97636.1"/>
    <property type="molecule type" value="Genomic_DNA"/>
</dbReference>
<dbReference type="Proteomes" id="UP000007832">
    <property type="component" value="Unassembled WGS sequence"/>
</dbReference>
<gene>
    <name evidence="2" type="ORF">HMPREF1162_0636</name>
</gene>
<evidence type="ECO:0000313" key="3">
    <source>
        <dbReference type="Proteomes" id="UP000007832"/>
    </source>
</evidence>
<comment type="caution">
    <text evidence="2">The sequence shown here is derived from an EMBL/GenBank/DDBJ whole genome shotgun (WGS) entry which is preliminary data.</text>
</comment>
<reference evidence="2 3" key="1">
    <citation type="submission" date="2011-07" db="EMBL/GenBank/DDBJ databases">
        <title>Genome Sequence of Propionibacterium acnes SK182B-JCVI.</title>
        <authorList>
            <person name="Durkin A.S."/>
            <person name="Madupu R."/>
            <person name="Hostetler J."/>
            <person name="Radune D."/>
            <person name="Torralba M."/>
            <person name="Methe B."/>
            <person name="Sutton G."/>
            <person name="Strausberg R.L."/>
            <person name="Nelson K.E."/>
        </authorList>
    </citation>
    <scope>NUCLEOTIDE SEQUENCE [LARGE SCALE GENOMIC DNA]</scope>
    <source>
        <strain evidence="2 3">SK182B-JCVI</strain>
    </source>
</reference>
<organism evidence="2 3">
    <name type="scientific">[Propionibacterium] namnetense SK182B-JCVI</name>
    <dbReference type="NCBI Taxonomy" id="1051006"/>
    <lineage>
        <taxon>Bacteria</taxon>
        <taxon>Bacillati</taxon>
        <taxon>Actinomycetota</taxon>
        <taxon>Actinomycetes</taxon>
        <taxon>Propionibacteriales</taxon>
        <taxon>Propionibacteriaceae</taxon>
        <taxon>Cutibacterium</taxon>
    </lineage>
</organism>
<evidence type="ECO:0000313" key="2">
    <source>
        <dbReference type="EMBL" id="EGR97636.1"/>
    </source>
</evidence>
<sequence length="82" mass="8840">MTLTNHGTTVVLVGKDRCGGSLSPMRRTRNSPSCGKPTAVLNRRGVLSPAAGQRPARPWYWPRPSACDNAVELCHGILMVVL</sequence>
<feature type="region of interest" description="Disordered" evidence="1">
    <location>
        <begin position="18"/>
        <end position="39"/>
    </location>
</feature>
<evidence type="ECO:0000256" key="1">
    <source>
        <dbReference type="SAM" id="MobiDB-lite"/>
    </source>
</evidence>
<protein>
    <submittedName>
        <fullName evidence="2">Uncharacterized protein</fullName>
    </submittedName>
</protein>
<accession>F9NUA5</accession>
<dbReference type="AlphaFoldDB" id="F9NUA5"/>
<proteinExistence type="predicted"/>